<feature type="domain" description="C2H2-type" evidence="7">
    <location>
        <begin position="26"/>
        <end position="53"/>
    </location>
</feature>
<comment type="caution">
    <text evidence="8">The sequence shown here is derived from an EMBL/GenBank/DDBJ whole genome shotgun (WGS) entry which is preliminary data.</text>
</comment>
<dbReference type="InterPro" id="IPR036236">
    <property type="entry name" value="Znf_C2H2_sf"/>
</dbReference>
<evidence type="ECO:0000259" key="7">
    <source>
        <dbReference type="PROSITE" id="PS50157"/>
    </source>
</evidence>
<dbReference type="PANTHER" id="PTHR24379:SF127">
    <property type="entry name" value="BLOODY FINGERS-RELATED"/>
    <property type="match status" value="1"/>
</dbReference>
<dbReference type="AlphaFoldDB" id="A0A210QC07"/>
<dbReference type="SMART" id="SM00355">
    <property type="entry name" value="ZnF_C2H2"/>
    <property type="match status" value="3"/>
</dbReference>
<keyword evidence="9" id="KW-1185">Reference proteome</keyword>
<organism evidence="8 9">
    <name type="scientific">Mizuhopecten yessoensis</name>
    <name type="common">Japanese scallop</name>
    <name type="synonym">Patinopecten yessoensis</name>
    <dbReference type="NCBI Taxonomy" id="6573"/>
    <lineage>
        <taxon>Eukaryota</taxon>
        <taxon>Metazoa</taxon>
        <taxon>Spiralia</taxon>
        <taxon>Lophotrochozoa</taxon>
        <taxon>Mollusca</taxon>
        <taxon>Bivalvia</taxon>
        <taxon>Autobranchia</taxon>
        <taxon>Pteriomorphia</taxon>
        <taxon>Pectinida</taxon>
        <taxon>Pectinoidea</taxon>
        <taxon>Pectinidae</taxon>
        <taxon>Mizuhopecten</taxon>
    </lineage>
</organism>
<dbReference type="Proteomes" id="UP000242188">
    <property type="component" value="Unassembled WGS sequence"/>
</dbReference>
<dbReference type="GO" id="GO:0008270">
    <property type="term" value="F:zinc ion binding"/>
    <property type="evidence" value="ECO:0007669"/>
    <property type="project" value="UniProtKB-KW"/>
</dbReference>
<feature type="domain" description="C2H2-type" evidence="7">
    <location>
        <begin position="51"/>
        <end position="79"/>
    </location>
</feature>
<dbReference type="GO" id="GO:0000981">
    <property type="term" value="F:DNA-binding transcription factor activity, RNA polymerase II-specific"/>
    <property type="evidence" value="ECO:0007669"/>
    <property type="project" value="TreeGrafter"/>
</dbReference>
<dbReference type="PANTHER" id="PTHR24379">
    <property type="entry name" value="KRAB AND ZINC FINGER DOMAIN-CONTAINING"/>
    <property type="match status" value="1"/>
</dbReference>
<evidence type="ECO:0000313" key="9">
    <source>
        <dbReference type="Proteomes" id="UP000242188"/>
    </source>
</evidence>
<dbReference type="Pfam" id="PF00096">
    <property type="entry name" value="zf-C2H2"/>
    <property type="match status" value="1"/>
</dbReference>
<keyword evidence="4" id="KW-0862">Zinc</keyword>
<evidence type="ECO:0000256" key="1">
    <source>
        <dbReference type="ARBA" id="ARBA00022723"/>
    </source>
</evidence>
<gene>
    <name evidence="8" type="ORF">KP79_PYT13009</name>
</gene>
<evidence type="ECO:0000256" key="3">
    <source>
        <dbReference type="ARBA" id="ARBA00022771"/>
    </source>
</evidence>
<keyword evidence="3 5" id="KW-0863">Zinc-finger</keyword>
<dbReference type="OrthoDB" id="10377265at2759"/>
<dbReference type="InterPro" id="IPR013087">
    <property type="entry name" value="Znf_C2H2_type"/>
</dbReference>
<dbReference type="GO" id="GO:0005634">
    <property type="term" value="C:nucleus"/>
    <property type="evidence" value="ECO:0007669"/>
    <property type="project" value="TreeGrafter"/>
</dbReference>
<evidence type="ECO:0000313" key="8">
    <source>
        <dbReference type="EMBL" id="OWF46261.1"/>
    </source>
</evidence>
<feature type="region of interest" description="Disordered" evidence="6">
    <location>
        <begin position="1"/>
        <end position="23"/>
    </location>
</feature>
<reference evidence="8 9" key="1">
    <citation type="journal article" date="2017" name="Nat. Ecol. Evol.">
        <title>Scallop genome provides insights into evolution of bilaterian karyotype and development.</title>
        <authorList>
            <person name="Wang S."/>
            <person name="Zhang J."/>
            <person name="Jiao W."/>
            <person name="Li J."/>
            <person name="Xun X."/>
            <person name="Sun Y."/>
            <person name="Guo X."/>
            <person name="Huan P."/>
            <person name="Dong B."/>
            <person name="Zhang L."/>
            <person name="Hu X."/>
            <person name="Sun X."/>
            <person name="Wang J."/>
            <person name="Zhao C."/>
            <person name="Wang Y."/>
            <person name="Wang D."/>
            <person name="Huang X."/>
            <person name="Wang R."/>
            <person name="Lv J."/>
            <person name="Li Y."/>
            <person name="Zhang Z."/>
            <person name="Liu B."/>
            <person name="Lu W."/>
            <person name="Hui Y."/>
            <person name="Liang J."/>
            <person name="Zhou Z."/>
            <person name="Hou R."/>
            <person name="Li X."/>
            <person name="Liu Y."/>
            <person name="Li H."/>
            <person name="Ning X."/>
            <person name="Lin Y."/>
            <person name="Zhao L."/>
            <person name="Xing Q."/>
            <person name="Dou J."/>
            <person name="Li Y."/>
            <person name="Mao J."/>
            <person name="Guo H."/>
            <person name="Dou H."/>
            <person name="Li T."/>
            <person name="Mu C."/>
            <person name="Jiang W."/>
            <person name="Fu Q."/>
            <person name="Fu X."/>
            <person name="Miao Y."/>
            <person name="Liu J."/>
            <person name="Yu Q."/>
            <person name="Li R."/>
            <person name="Liao H."/>
            <person name="Li X."/>
            <person name="Kong Y."/>
            <person name="Jiang Z."/>
            <person name="Chourrout D."/>
            <person name="Li R."/>
            <person name="Bao Z."/>
        </authorList>
    </citation>
    <scope>NUCLEOTIDE SEQUENCE [LARGE SCALE GENOMIC DNA]</scope>
    <source>
        <strain evidence="8 9">PY_sf001</strain>
    </source>
</reference>
<evidence type="ECO:0000256" key="5">
    <source>
        <dbReference type="PROSITE-ProRule" id="PRU00042"/>
    </source>
</evidence>
<evidence type="ECO:0000256" key="2">
    <source>
        <dbReference type="ARBA" id="ARBA00022737"/>
    </source>
</evidence>
<dbReference type="STRING" id="6573.A0A210QC07"/>
<evidence type="ECO:0000256" key="6">
    <source>
        <dbReference type="SAM" id="MobiDB-lite"/>
    </source>
</evidence>
<dbReference type="PROSITE" id="PS50157">
    <property type="entry name" value="ZINC_FINGER_C2H2_2"/>
    <property type="match status" value="3"/>
</dbReference>
<dbReference type="EMBL" id="NEDP02004225">
    <property type="protein sequence ID" value="OWF46261.1"/>
    <property type="molecule type" value="Genomic_DNA"/>
</dbReference>
<accession>A0A210QC07</accession>
<dbReference type="Pfam" id="PF13894">
    <property type="entry name" value="zf-C2H2_4"/>
    <property type="match status" value="1"/>
</dbReference>
<feature type="domain" description="C2H2-type" evidence="7">
    <location>
        <begin position="78"/>
        <end position="106"/>
    </location>
</feature>
<protein>
    <submittedName>
        <fullName evidence="8">PR domain zinc finger protein 1</fullName>
    </submittedName>
</protein>
<dbReference type="PROSITE" id="PS00028">
    <property type="entry name" value="ZINC_FINGER_C2H2_1"/>
    <property type="match status" value="2"/>
</dbReference>
<name>A0A210QC07_MIZYE</name>
<dbReference type="GO" id="GO:0000977">
    <property type="term" value="F:RNA polymerase II transcription regulatory region sequence-specific DNA binding"/>
    <property type="evidence" value="ECO:0007669"/>
    <property type="project" value="TreeGrafter"/>
</dbReference>
<keyword evidence="2" id="KW-0677">Repeat</keyword>
<sequence length="106" mass="12557">MTKSLHSRGIFPKSSFGETQTERDSYKCRFCAKTFNSFKAMHRHLRVHDQHRCKQCNQGFKSDLLLQKHNTDHHTFKFPCSSCGKLFGRKFTLKRHEMYICKVSAR</sequence>
<evidence type="ECO:0000256" key="4">
    <source>
        <dbReference type="ARBA" id="ARBA00022833"/>
    </source>
</evidence>
<dbReference type="Gene3D" id="3.30.160.60">
    <property type="entry name" value="Classic Zinc Finger"/>
    <property type="match status" value="2"/>
</dbReference>
<dbReference type="SUPFAM" id="SSF57667">
    <property type="entry name" value="beta-beta-alpha zinc fingers"/>
    <property type="match status" value="2"/>
</dbReference>
<proteinExistence type="predicted"/>
<keyword evidence="1" id="KW-0479">Metal-binding</keyword>